<dbReference type="InterPro" id="IPR050339">
    <property type="entry name" value="CC_SR_Kinase"/>
</dbReference>
<evidence type="ECO:0000256" key="1">
    <source>
        <dbReference type="ARBA" id="ARBA00012513"/>
    </source>
</evidence>
<evidence type="ECO:0000256" key="8">
    <source>
        <dbReference type="ARBA" id="ARBA00037982"/>
    </source>
</evidence>
<keyword evidence="5" id="KW-0418">Kinase</keyword>
<dbReference type="GO" id="GO:0004672">
    <property type="term" value="F:protein kinase activity"/>
    <property type="evidence" value="ECO:0007669"/>
    <property type="project" value="InterPro"/>
</dbReference>
<keyword evidence="7" id="KW-0652">Protein synthesis inhibitor</keyword>
<dbReference type="EMBL" id="CAJPVJ010003383">
    <property type="protein sequence ID" value="CAG2167491.1"/>
    <property type="molecule type" value="Genomic_DNA"/>
</dbReference>
<feature type="domain" description="Protein kinase" evidence="11">
    <location>
        <begin position="1"/>
        <end position="214"/>
    </location>
</feature>
<dbReference type="GO" id="GO:0005524">
    <property type="term" value="F:ATP binding"/>
    <property type="evidence" value="ECO:0007669"/>
    <property type="project" value="UniProtKB-KW"/>
</dbReference>
<evidence type="ECO:0000256" key="6">
    <source>
        <dbReference type="ARBA" id="ARBA00022840"/>
    </source>
</evidence>
<dbReference type="PROSITE" id="PS00108">
    <property type="entry name" value="PROTEIN_KINASE_ST"/>
    <property type="match status" value="1"/>
</dbReference>
<gene>
    <name evidence="12" type="ORF">ONB1V03_LOCUS6997</name>
</gene>
<dbReference type="OrthoDB" id="6434949at2759"/>
<evidence type="ECO:0000256" key="7">
    <source>
        <dbReference type="ARBA" id="ARBA00023193"/>
    </source>
</evidence>
<keyword evidence="4" id="KW-0547">Nucleotide-binding</keyword>
<dbReference type="PANTHER" id="PTHR11042:SF160">
    <property type="entry name" value="EUKARYOTIC TRANSLATION INITIATION FACTOR 2-ALPHA KINASE 1"/>
    <property type="match status" value="1"/>
</dbReference>
<comment type="similarity">
    <text evidence="8">Belongs to the protein kinase superfamily. Ser/Thr protein kinase family. GCN2 subfamily.</text>
</comment>
<sequence length="232" mass="26973">MDLCDHNLRHLLTAKTKWYNRQEVLIGVDFLHTHKPAIIHRDLKPSNILVQYTHDKLWIKLGDFGLATDHIPDQSHTENVGTTKYVSPEIYRIRKYNTMVDMYSMGVICEEIFQIDSLGDDILEEIEKFRSGIRELLINYLHNKSTPIMHRSIQPSNILIKHHAHGHFVKLADFGLAIEHQTESQSHTQFLNAGKYMAPEVKQSRKYELSSDVYSLGVLAQDLFNFDINKFE</sequence>
<evidence type="ECO:0000259" key="11">
    <source>
        <dbReference type="PROSITE" id="PS50011"/>
    </source>
</evidence>
<dbReference type="EC" id="2.7.11.1" evidence="1"/>
<dbReference type="PANTHER" id="PTHR11042">
    <property type="entry name" value="EUKARYOTIC TRANSLATION INITIATION FACTOR 2-ALPHA KINASE EIF2-ALPHA KINASE -RELATED"/>
    <property type="match status" value="1"/>
</dbReference>
<protein>
    <recommendedName>
        <fullName evidence="1">non-specific serine/threonine protein kinase</fullName>
        <ecNumber evidence="1">2.7.11.1</ecNumber>
    </recommendedName>
</protein>
<name>A0A7R9QLP8_9ACAR</name>
<keyword evidence="6" id="KW-0067">ATP-binding</keyword>
<evidence type="ECO:0000256" key="2">
    <source>
        <dbReference type="ARBA" id="ARBA00022527"/>
    </source>
</evidence>
<evidence type="ECO:0000256" key="5">
    <source>
        <dbReference type="ARBA" id="ARBA00022777"/>
    </source>
</evidence>
<reference evidence="12" key="1">
    <citation type="submission" date="2020-11" db="EMBL/GenBank/DDBJ databases">
        <authorList>
            <person name="Tran Van P."/>
        </authorList>
    </citation>
    <scope>NUCLEOTIDE SEQUENCE</scope>
</reference>
<dbReference type="InterPro" id="IPR011009">
    <property type="entry name" value="Kinase-like_dom_sf"/>
</dbReference>
<dbReference type="Gene3D" id="1.10.510.10">
    <property type="entry name" value="Transferase(Phosphotransferase) domain 1"/>
    <property type="match status" value="2"/>
</dbReference>
<keyword evidence="13" id="KW-1185">Reference proteome</keyword>
<dbReference type="EMBL" id="OC918208">
    <property type="protein sequence ID" value="CAD7648908.1"/>
    <property type="molecule type" value="Genomic_DNA"/>
</dbReference>
<comment type="catalytic activity">
    <reaction evidence="9">
        <text>L-threonyl-[protein] + ATP = O-phospho-L-threonyl-[protein] + ADP + H(+)</text>
        <dbReference type="Rhea" id="RHEA:46608"/>
        <dbReference type="Rhea" id="RHEA-COMP:11060"/>
        <dbReference type="Rhea" id="RHEA-COMP:11605"/>
        <dbReference type="ChEBI" id="CHEBI:15378"/>
        <dbReference type="ChEBI" id="CHEBI:30013"/>
        <dbReference type="ChEBI" id="CHEBI:30616"/>
        <dbReference type="ChEBI" id="CHEBI:61977"/>
        <dbReference type="ChEBI" id="CHEBI:456216"/>
        <dbReference type="EC" id="2.7.11.1"/>
    </reaction>
    <physiologicalReaction direction="left-to-right" evidence="9">
        <dbReference type="Rhea" id="RHEA:46609"/>
    </physiologicalReaction>
</comment>
<comment type="catalytic activity">
    <reaction evidence="10">
        <text>L-seryl-[protein] + ATP = O-phospho-L-seryl-[protein] + ADP + H(+)</text>
        <dbReference type="Rhea" id="RHEA:17989"/>
        <dbReference type="Rhea" id="RHEA-COMP:9863"/>
        <dbReference type="Rhea" id="RHEA-COMP:11604"/>
        <dbReference type="ChEBI" id="CHEBI:15378"/>
        <dbReference type="ChEBI" id="CHEBI:29999"/>
        <dbReference type="ChEBI" id="CHEBI:30616"/>
        <dbReference type="ChEBI" id="CHEBI:83421"/>
        <dbReference type="ChEBI" id="CHEBI:456216"/>
        <dbReference type="EC" id="2.7.11.1"/>
    </reaction>
    <physiologicalReaction direction="left-to-right" evidence="10">
        <dbReference type="Rhea" id="RHEA:17990"/>
    </physiologicalReaction>
</comment>
<dbReference type="GO" id="GO:0005634">
    <property type="term" value="C:nucleus"/>
    <property type="evidence" value="ECO:0007669"/>
    <property type="project" value="TreeGrafter"/>
</dbReference>
<dbReference type="Pfam" id="PF00069">
    <property type="entry name" value="Pkinase"/>
    <property type="match status" value="2"/>
</dbReference>
<dbReference type="AlphaFoldDB" id="A0A7R9QLP8"/>
<dbReference type="InterPro" id="IPR000719">
    <property type="entry name" value="Prot_kinase_dom"/>
</dbReference>
<evidence type="ECO:0000313" key="13">
    <source>
        <dbReference type="Proteomes" id="UP000728032"/>
    </source>
</evidence>
<evidence type="ECO:0000256" key="9">
    <source>
        <dbReference type="ARBA" id="ARBA00048659"/>
    </source>
</evidence>
<dbReference type="InterPro" id="IPR008271">
    <property type="entry name" value="Ser/Thr_kinase_AS"/>
</dbReference>
<dbReference type="SMART" id="SM00220">
    <property type="entry name" value="S_TKc"/>
    <property type="match status" value="1"/>
</dbReference>
<dbReference type="Proteomes" id="UP000728032">
    <property type="component" value="Unassembled WGS sequence"/>
</dbReference>
<dbReference type="GO" id="GO:0005737">
    <property type="term" value="C:cytoplasm"/>
    <property type="evidence" value="ECO:0007669"/>
    <property type="project" value="TreeGrafter"/>
</dbReference>
<organism evidence="12">
    <name type="scientific">Oppiella nova</name>
    <dbReference type="NCBI Taxonomy" id="334625"/>
    <lineage>
        <taxon>Eukaryota</taxon>
        <taxon>Metazoa</taxon>
        <taxon>Ecdysozoa</taxon>
        <taxon>Arthropoda</taxon>
        <taxon>Chelicerata</taxon>
        <taxon>Arachnida</taxon>
        <taxon>Acari</taxon>
        <taxon>Acariformes</taxon>
        <taxon>Sarcoptiformes</taxon>
        <taxon>Oribatida</taxon>
        <taxon>Brachypylina</taxon>
        <taxon>Oppioidea</taxon>
        <taxon>Oppiidae</taxon>
        <taxon>Oppiella</taxon>
    </lineage>
</organism>
<keyword evidence="2" id="KW-0723">Serine/threonine-protein kinase</keyword>
<evidence type="ECO:0000256" key="4">
    <source>
        <dbReference type="ARBA" id="ARBA00022741"/>
    </source>
</evidence>
<proteinExistence type="inferred from homology"/>
<dbReference type="SUPFAM" id="SSF56112">
    <property type="entry name" value="Protein kinase-like (PK-like)"/>
    <property type="match status" value="2"/>
</dbReference>
<evidence type="ECO:0000313" key="12">
    <source>
        <dbReference type="EMBL" id="CAD7648908.1"/>
    </source>
</evidence>
<keyword evidence="3" id="KW-0808">Transferase</keyword>
<evidence type="ECO:0000256" key="3">
    <source>
        <dbReference type="ARBA" id="ARBA00022679"/>
    </source>
</evidence>
<dbReference type="PROSITE" id="PS50011">
    <property type="entry name" value="PROTEIN_KINASE_DOM"/>
    <property type="match status" value="1"/>
</dbReference>
<accession>A0A7R9QLP8</accession>
<evidence type="ECO:0000256" key="10">
    <source>
        <dbReference type="ARBA" id="ARBA00048977"/>
    </source>
</evidence>